<evidence type="ECO:0000259" key="6">
    <source>
        <dbReference type="PROSITE" id="PS50102"/>
    </source>
</evidence>
<dbReference type="CDD" id="cd00590">
    <property type="entry name" value="RRM_SF"/>
    <property type="match status" value="1"/>
</dbReference>
<gene>
    <name evidence="7" type="ORF">PIB30_031963</name>
</gene>
<evidence type="ECO:0000256" key="1">
    <source>
        <dbReference type="ARBA" id="ARBA00022664"/>
    </source>
</evidence>
<dbReference type="PROSITE" id="PS50102">
    <property type="entry name" value="RRM"/>
    <property type="match status" value="1"/>
</dbReference>
<dbReference type="Gene3D" id="3.30.70.330">
    <property type="match status" value="1"/>
</dbReference>
<evidence type="ECO:0000256" key="2">
    <source>
        <dbReference type="ARBA" id="ARBA00022728"/>
    </source>
</evidence>
<feature type="compositionally biased region" description="Basic and acidic residues" evidence="5">
    <location>
        <begin position="152"/>
        <end position="162"/>
    </location>
</feature>
<dbReference type="InterPro" id="IPR035979">
    <property type="entry name" value="RBD_domain_sf"/>
</dbReference>
<dbReference type="SMART" id="SM00360">
    <property type="entry name" value="RRM"/>
    <property type="match status" value="1"/>
</dbReference>
<proteinExistence type="predicted"/>
<dbReference type="Proteomes" id="UP001341840">
    <property type="component" value="Unassembled WGS sequence"/>
</dbReference>
<evidence type="ECO:0000256" key="5">
    <source>
        <dbReference type="SAM" id="MobiDB-lite"/>
    </source>
</evidence>
<evidence type="ECO:0000256" key="3">
    <source>
        <dbReference type="ARBA" id="ARBA00023187"/>
    </source>
</evidence>
<keyword evidence="1" id="KW-0507">mRNA processing</keyword>
<evidence type="ECO:0000313" key="8">
    <source>
        <dbReference type="Proteomes" id="UP001341840"/>
    </source>
</evidence>
<dbReference type="InterPro" id="IPR000504">
    <property type="entry name" value="RRM_dom"/>
</dbReference>
<keyword evidence="8" id="KW-1185">Reference proteome</keyword>
<feature type="domain" description="RRM" evidence="6">
    <location>
        <begin position="69"/>
        <end position="147"/>
    </location>
</feature>
<evidence type="ECO:0000313" key="7">
    <source>
        <dbReference type="EMBL" id="MED6133836.1"/>
    </source>
</evidence>
<organism evidence="7 8">
    <name type="scientific">Stylosanthes scabra</name>
    <dbReference type="NCBI Taxonomy" id="79078"/>
    <lineage>
        <taxon>Eukaryota</taxon>
        <taxon>Viridiplantae</taxon>
        <taxon>Streptophyta</taxon>
        <taxon>Embryophyta</taxon>
        <taxon>Tracheophyta</taxon>
        <taxon>Spermatophyta</taxon>
        <taxon>Magnoliopsida</taxon>
        <taxon>eudicotyledons</taxon>
        <taxon>Gunneridae</taxon>
        <taxon>Pentapetalae</taxon>
        <taxon>rosids</taxon>
        <taxon>fabids</taxon>
        <taxon>Fabales</taxon>
        <taxon>Fabaceae</taxon>
        <taxon>Papilionoideae</taxon>
        <taxon>50 kb inversion clade</taxon>
        <taxon>dalbergioids sensu lato</taxon>
        <taxon>Dalbergieae</taxon>
        <taxon>Pterocarpus clade</taxon>
        <taxon>Stylosanthes</taxon>
    </lineage>
</organism>
<dbReference type="Pfam" id="PF00076">
    <property type="entry name" value="RRM_1"/>
    <property type="match status" value="1"/>
</dbReference>
<reference evidence="7 8" key="1">
    <citation type="journal article" date="2023" name="Plants (Basel)">
        <title>Bridging the Gap: Combining Genomics and Transcriptomics Approaches to Understand Stylosanthes scabra, an Orphan Legume from the Brazilian Caatinga.</title>
        <authorList>
            <person name="Ferreira-Neto J.R.C."/>
            <person name="da Silva M.D."/>
            <person name="Binneck E."/>
            <person name="de Melo N.F."/>
            <person name="da Silva R.H."/>
            <person name="de Melo A.L.T.M."/>
            <person name="Pandolfi V."/>
            <person name="Bustamante F.O."/>
            <person name="Brasileiro-Vidal A.C."/>
            <person name="Benko-Iseppon A.M."/>
        </authorList>
    </citation>
    <scope>NUCLEOTIDE SEQUENCE [LARGE SCALE GENOMIC DNA]</scope>
    <source>
        <tissue evidence="7">Leaves</tissue>
    </source>
</reference>
<keyword evidence="4" id="KW-0694">RNA-binding</keyword>
<feature type="region of interest" description="Disordered" evidence="5">
    <location>
        <begin position="152"/>
        <end position="173"/>
    </location>
</feature>
<dbReference type="SUPFAM" id="SSF54928">
    <property type="entry name" value="RNA-binding domain, RBD"/>
    <property type="match status" value="1"/>
</dbReference>
<dbReference type="PANTHER" id="PTHR23147">
    <property type="entry name" value="SERINE/ARGININE RICH SPLICING FACTOR"/>
    <property type="match status" value="1"/>
</dbReference>
<dbReference type="InterPro" id="IPR012677">
    <property type="entry name" value="Nucleotide-bd_a/b_plait_sf"/>
</dbReference>
<evidence type="ECO:0000256" key="4">
    <source>
        <dbReference type="PROSITE-ProRule" id="PRU00176"/>
    </source>
</evidence>
<dbReference type="InterPro" id="IPR050907">
    <property type="entry name" value="SRSF"/>
</dbReference>
<dbReference type="EMBL" id="JASCZI010060554">
    <property type="protein sequence ID" value="MED6133836.1"/>
    <property type="molecule type" value="Genomic_DNA"/>
</dbReference>
<comment type="caution">
    <text evidence="7">The sequence shown here is derived from an EMBL/GenBank/DDBJ whole genome shotgun (WGS) entry which is preliminary data.</text>
</comment>
<protein>
    <recommendedName>
        <fullName evidence="6">RRM domain-containing protein</fullName>
    </recommendedName>
</protein>
<sequence length="173" mass="19756">MRVAERGAVRHESGKHGEGFVYVESRNMGESGSGFAFGVRRFLSRGVSGNGRRTDPNGRSQTTRMVGSYTVFVDNLPTEITKRDLYKEFGKNGYITDVFASRKMRRKTKCPFAFIRYILYGGAMRAIGRLNASSWVEVKLYVTLSKVRREMKNNNMRQEKEAQPAAVQRRIQK</sequence>
<keyword evidence="3" id="KW-0508">mRNA splicing</keyword>
<keyword evidence="2" id="KW-0747">Spliceosome</keyword>
<name>A0ABU6SBR5_9FABA</name>
<accession>A0ABU6SBR5</accession>